<sequence length="265" mass="28953">MAATKGPPTSEAAPRKRGRPPRVESPINDQATLSRATIIARAIALARETSLDQISMVQLAKDFGVAPGLIHYYLGGRDKLISGVLNNYYRERLVRMPALTGDWRADVETIARVSLAFAVENPGVSTYVASHNRFRLFQDVEPGETDFGAAFFNHATTAFMQGGFSAKQVALAYHLLAQFLVASSRAEAAKQLPVYHRDFILSRLEAMPAAQYPGARYVSEAFSSLDTELAFETGLQILLDGIANWTGKPDAKAAPKRKPRTSKTP</sequence>
<dbReference type="GO" id="GO:0045892">
    <property type="term" value="P:negative regulation of DNA-templated transcription"/>
    <property type="evidence" value="ECO:0007669"/>
    <property type="project" value="InterPro"/>
</dbReference>
<keyword evidence="8" id="KW-1185">Reference proteome</keyword>
<dbReference type="InterPro" id="IPR004111">
    <property type="entry name" value="Repressor_TetR_C"/>
</dbReference>
<dbReference type="Gene3D" id="1.10.357.10">
    <property type="entry name" value="Tetracycline Repressor, domain 2"/>
    <property type="match status" value="1"/>
</dbReference>
<dbReference type="InterPro" id="IPR009057">
    <property type="entry name" value="Homeodomain-like_sf"/>
</dbReference>
<organism evidence="7 8">
    <name type="scientific">Achromobacter pestifer</name>
    <dbReference type="NCBI Taxonomy" id="1353889"/>
    <lineage>
        <taxon>Bacteria</taxon>
        <taxon>Pseudomonadati</taxon>
        <taxon>Pseudomonadota</taxon>
        <taxon>Betaproteobacteria</taxon>
        <taxon>Burkholderiales</taxon>
        <taxon>Alcaligenaceae</taxon>
        <taxon>Achromobacter</taxon>
    </lineage>
</organism>
<feature type="domain" description="HTH tetR-type" evidence="6">
    <location>
        <begin position="32"/>
        <end position="92"/>
    </location>
</feature>
<feature type="region of interest" description="Disordered" evidence="5">
    <location>
        <begin position="1"/>
        <end position="27"/>
    </location>
</feature>
<proteinExistence type="predicted"/>
<reference evidence="7 8" key="1">
    <citation type="submission" date="2020-04" db="EMBL/GenBank/DDBJ databases">
        <authorList>
            <person name="De Canck E."/>
        </authorList>
    </citation>
    <scope>NUCLEOTIDE SEQUENCE [LARGE SCALE GENOMIC DNA]</scope>
    <source>
        <strain evidence="7 8">LMG 3431</strain>
    </source>
</reference>
<keyword evidence="3" id="KW-0804">Transcription</keyword>
<dbReference type="Pfam" id="PF02909">
    <property type="entry name" value="TetR_C_1"/>
    <property type="match status" value="1"/>
</dbReference>
<dbReference type="RefSeq" id="WP_246288227.1">
    <property type="nucleotide sequence ID" value="NZ_CADIJX010000002.1"/>
</dbReference>
<dbReference type="AlphaFoldDB" id="A0A6S6YT02"/>
<dbReference type="PROSITE" id="PS50977">
    <property type="entry name" value="HTH_TETR_2"/>
    <property type="match status" value="1"/>
</dbReference>
<keyword evidence="2 4" id="KW-0238">DNA-binding</keyword>
<dbReference type="InterPro" id="IPR001647">
    <property type="entry name" value="HTH_TetR"/>
</dbReference>
<dbReference type="Gene3D" id="1.10.10.60">
    <property type="entry name" value="Homeodomain-like"/>
    <property type="match status" value="1"/>
</dbReference>
<dbReference type="InterPro" id="IPR036271">
    <property type="entry name" value="Tet_transcr_reg_TetR-rel_C_sf"/>
</dbReference>
<dbReference type="GO" id="GO:0003677">
    <property type="term" value="F:DNA binding"/>
    <property type="evidence" value="ECO:0007669"/>
    <property type="project" value="UniProtKB-UniRule"/>
</dbReference>
<name>A0A6S6YT02_9BURK</name>
<keyword evidence="1" id="KW-0805">Transcription regulation</keyword>
<evidence type="ECO:0000313" key="7">
    <source>
        <dbReference type="EMBL" id="CAB3642284.1"/>
    </source>
</evidence>
<gene>
    <name evidence="7" type="ORF">LMG3431_02210</name>
</gene>
<evidence type="ECO:0000256" key="3">
    <source>
        <dbReference type="ARBA" id="ARBA00023163"/>
    </source>
</evidence>
<accession>A0A6S6YT02</accession>
<evidence type="ECO:0000256" key="1">
    <source>
        <dbReference type="ARBA" id="ARBA00023015"/>
    </source>
</evidence>
<evidence type="ECO:0000256" key="4">
    <source>
        <dbReference type="PROSITE-ProRule" id="PRU00335"/>
    </source>
</evidence>
<evidence type="ECO:0000256" key="5">
    <source>
        <dbReference type="SAM" id="MobiDB-lite"/>
    </source>
</evidence>
<dbReference type="EMBL" id="CADIJX010000002">
    <property type="protein sequence ID" value="CAB3642284.1"/>
    <property type="molecule type" value="Genomic_DNA"/>
</dbReference>
<protein>
    <recommendedName>
        <fullName evidence="6">HTH tetR-type domain-containing protein</fullName>
    </recommendedName>
</protein>
<evidence type="ECO:0000313" key="8">
    <source>
        <dbReference type="Proteomes" id="UP000494108"/>
    </source>
</evidence>
<evidence type="ECO:0000256" key="2">
    <source>
        <dbReference type="ARBA" id="ARBA00023125"/>
    </source>
</evidence>
<evidence type="ECO:0000259" key="6">
    <source>
        <dbReference type="PROSITE" id="PS50977"/>
    </source>
</evidence>
<dbReference type="SUPFAM" id="SSF48498">
    <property type="entry name" value="Tetracyclin repressor-like, C-terminal domain"/>
    <property type="match status" value="1"/>
</dbReference>
<dbReference type="SUPFAM" id="SSF46689">
    <property type="entry name" value="Homeodomain-like"/>
    <property type="match status" value="1"/>
</dbReference>
<feature type="DNA-binding region" description="H-T-H motif" evidence="4">
    <location>
        <begin position="55"/>
        <end position="74"/>
    </location>
</feature>
<dbReference type="Proteomes" id="UP000494108">
    <property type="component" value="Unassembled WGS sequence"/>
</dbReference>